<name>A0ABX5MB77_9BURK</name>
<gene>
    <name evidence="1" type="ORF">C7400_1618</name>
</gene>
<comment type="caution">
    <text evidence="1">The sequence shown here is derived from an EMBL/GenBank/DDBJ whole genome shotgun (WGS) entry which is preliminary data.</text>
</comment>
<dbReference type="Proteomes" id="UP000247515">
    <property type="component" value="Unassembled WGS sequence"/>
</dbReference>
<accession>A0ABX5MB77</accession>
<dbReference type="EMBL" id="QJJV01000061">
    <property type="protein sequence ID" value="PXX01605.1"/>
    <property type="molecule type" value="Genomic_DNA"/>
</dbReference>
<sequence length="198" mass="22664">MASSAVTSAGVNVTWNAFSRFLDRRRENAKEKQRVDHVKLEIMDQLESFANRCANFMSDIDEGLSEHYRHDPNAFAKVQRTIALKFDPEPEWTELTVKFVSPLKALLREYREAGVWISGTDLWADVADQYEYELERLAYYGLEVLDIADTIRKEIQAGDRGAVQLEPKQRALTHEQLAGLVLGLPWQRIGQDGVIRIV</sequence>
<reference evidence="1 2" key="1">
    <citation type="submission" date="2018-05" db="EMBL/GenBank/DDBJ databases">
        <title>Genomic Encyclopedia of Type Strains, Phase IV (KMG-V): Genome sequencing to study the core and pangenomes of soil and plant-associated prokaryotes.</title>
        <authorList>
            <person name="Whitman W."/>
        </authorList>
    </citation>
    <scope>NUCLEOTIDE SEQUENCE [LARGE SCALE GENOMIC DNA]</scope>
    <source>
        <strain evidence="1 2">SIr-6563</strain>
    </source>
</reference>
<protein>
    <submittedName>
        <fullName evidence="1">Uncharacterized protein</fullName>
    </submittedName>
</protein>
<proteinExistence type="predicted"/>
<evidence type="ECO:0000313" key="1">
    <source>
        <dbReference type="EMBL" id="PXX01605.1"/>
    </source>
</evidence>
<keyword evidence="2" id="KW-1185">Reference proteome</keyword>
<organism evidence="1 2">
    <name type="scientific">Paraburkholderia tropica</name>
    <dbReference type="NCBI Taxonomy" id="92647"/>
    <lineage>
        <taxon>Bacteria</taxon>
        <taxon>Pseudomonadati</taxon>
        <taxon>Pseudomonadota</taxon>
        <taxon>Betaproteobacteria</taxon>
        <taxon>Burkholderiales</taxon>
        <taxon>Burkholderiaceae</taxon>
        <taxon>Paraburkholderia</taxon>
    </lineage>
</organism>
<evidence type="ECO:0000313" key="2">
    <source>
        <dbReference type="Proteomes" id="UP000247515"/>
    </source>
</evidence>